<evidence type="ECO:0000259" key="7">
    <source>
        <dbReference type="Pfam" id="PF00590"/>
    </source>
</evidence>
<dbReference type="NCBIfam" id="TIGR00096">
    <property type="entry name" value="16S rRNA (cytidine(1402)-2'-O)-methyltransferase"/>
    <property type="match status" value="1"/>
</dbReference>
<dbReference type="InterPro" id="IPR000878">
    <property type="entry name" value="4pyrrol_Mease"/>
</dbReference>
<proteinExistence type="inferred from homology"/>
<dbReference type="CDD" id="cd11648">
    <property type="entry name" value="RsmI"/>
    <property type="match status" value="1"/>
</dbReference>
<protein>
    <recommendedName>
        <fullName evidence="6">Ribosomal RNA small subunit methyltransferase I</fullName>
        <ecNumber evidence="6">2.1.1.198</ecNumber>
    </recommendedName>
    <alternativeName>
        <fullName evidence="6">16S rRNA 2'-O-ribose C1402 methyltransferase</fullName>
    </alternativeName>
    <alternativeName>
        <fullName evidence="6">rRNA (cytidine-2'-O-)-methyltransferase RsmI</fullName>
    </alternativeName>
</protein>
<dbReference type="FunFam" id="3.40.1010.10:FF:000007">
    <property type="entry name" value="Ribosomal RNA small subunit methyltransferase I"/>
    <property type="match status" value="1"/>
</dbReference>
<sequence length="311" mass="33107">MTSFPIVHIAFALMLQISELAEGQQYPTGALYVVATPIGNAADITVRALHVLGLVDRIAAEDTRNTAQLLSRYGISKPSIAVHEHNERSAAERVIAHLREGERIACVSDAGTPGISDPGARLVDAVREAGFPVVPLPGASALTTALSAAGAFVSGFSFIGFLPTKAKQRATQLRALAGHPLAMVFYEAPHRIVETARALADAFGDARQILIAHELTKLHESLHRCTLAESASWLEADANRQRGEFVLVVQGAPETEDADDAHDALLGTLLEELSVKSAARIAATLTGAPRNALYERALLLAKSSQTDKEDE</sequence>
<dbReference type="PIRSF" id="PIRSF005917">
    <property type="entry name" value="MTase_YraL"/>
    <property type="match status" value="1"/>
</dbReference>
<dbReference type="PROSITE" id="PS01296">
    <property type="entry name" value="RSMI"/>
    <property type="match status" value="1"/>
</dbReference>
<dbReference type="HAMAP" id="MF_01877">
    <property type="entry name" value="16SrRNA_methyltr_I"/>
    <property type="match status" value="1"/>
</dbReference>
<dbReference type="Pfam" id="PF23016">
    <property type="entry name" value="RsmI_C"/>
    <property type="match status" value="1"/>
</dbReference>
<dbReference type="GO" id="GO:0005737">
    <property type="term" value="C:cytoplasm"/>
    <property type="evidence" value="ECO:0007669"/>
    <property type="project" value="UniProtKB-SubCell"/>
</dbReference>
<dbReference type="PATRIC" id="fig|242163.4.peg.3855"/>
<keyword evidence="3 6" id="KW-0489">Methyltransferase</keyword>
<dbReference type="SUPFAM" id="SSF53790">
    <property type="entry name" value="Tetrapyrrole methylase"/>
    <property type="match status" value="1"/>
</dbReference>
<evidence type="ECO:0000256" key="6">
    <source>
        <dbReference type="HAMAP-Rule" id="MF_01877"/>
    </source>
</evidence>
<comment type="function">
    <text evidence="6">Catalyzes the 2'-O-methylation of the ribose of cytidine 1402 (C1402) in 16S rRNA.</text>
</comment>
<keyword evidence="4 6" id="KW-0808">Transferase</keyword>
<keyword evidence="1 6" id="KW-0963">Cytoplasm</keyword>
<accession>A0A0L0M4H8</accession>
<comment type="catalytic activity">
    <reaction evidence="6">
        <text>cytidine(1402) in 16S rRNA + S-adenosyl-L-methionine = 2'-O-methylcytidine(1402) in 16S rRNA + S-adenosyl-L-homocysteine + H(+)</text>
        <dbReference type="Rhea" id="RHEA:42924"/>
        <dbReference type="Rhea" id="RHEA-COMP:10285"/>
        <dbReference type="Rhea" id="RHEA-COMP:10286"/>
        <dbReference type="ChEBI" id="CHEBI:15378"/>
        <dbReference type="ChEBI" id="CHEBI:57856"/>
        <dbReference type="ChEBI" id="CHEBI:59789"/>
        <dbReference type="ChEBI" id="CHEBI:74495"/>
        <dbReference type="ChEBI" id="CHEBI:82748"/>
        <dbReference type="EC" id="2.1.1.198"/>
    </reaction>
</comment>
<dbReference type="Proteomes" id="UP000036959">
    <property type="component" value="Unassembled WGS sequence"/>
</dbReference>
<evidence type="ECO:0000256" key="2">
    <source>
        <dbReference type="ARBA" id="ARBA00022552"/>
    </source>
</evidence>
<comment type="similarity">
    <text evidence="6">Belongs to the methyltransferase superfamily. RsmI family.</text>
</comment>
<dbReference type="PANTHER" id="PTHR46111">
    <property type="entry name" value="RIBOSOMAL RNA SMALL SUBUNIT METHYLTRANSFERASE I"/>
    <property type="match status" value="1"/>
</dbReference>
<evidence type="ECO:0000313" key="10">
    <source>
        <dbReference type="Proteomes" id="UP000036959"/>
    </source>
</evidence>
<evidence type="ECO:0000256" key="1">
    <source>
        <dbReference type="ARBA" id="ARBA00022490"/>
    </source>
</evidence>
<dbReference type="Gene3D" id="3.30.950.10">
    <property type="entry name" value="Methyltransferase, Cobalt-precorrin-4 Transmethylase, Domain 2"/>
    <property type="match status" value="1"/>
</dbReference>
<keyword evidence="5 6" id="KW-0949">S-adenosyl-L-methionine</keyword>
<dbReference type="AlphaFoldDB" id="A0A0L0M4H8"/>
<name>A0A0L0M4H8_9BURK</name>
<keyword evidence="2 6" id="KW-0698">rRNA processing</keyword>
<dbReference type="InterPro" id="IPR014777">
    <property type="entry name" value="4pyrrole_Mease_sub1"/>
</dbReference>
<dbReference type="InterPro" id="IPR014776">
    <property type="entry name" value="4pyrrole_Mease_sub2"/>
</dbReference>
<evidence type="ECO:0000256" key="4">
    <source>
        <dbReference type="ARBA" id="ARBA00022679"/>
    </source>
</evidence>
<dbReference type="InterPro" id="IPR053910">
    <property type="entry name" value="RsmI_HTH"/>
</dbReference>
<dbReference type="EMBL" id="LFJJ01000274">
    <property type="protein sequence ID" value="KND57165.1"/>
    <property type="molecule type" value="Genomic_DNA"/>
</dbReference>
<dbReference type="FunFam" id="3.30.950.10:FF:000002">
    <property type="entry name" value="Ribosomal RNA small subunit methyltransferase I"/>
    <property type="match status" value="1"/>
</dbReference>
<dbReference type="Pfam" id="PF00590">
    <property type="entry name" value="TP_methylase"/>
    <property type="match status" value="1"/>
</dbReference>
<dbReference type="GO" id="GO:0070677">
    <property type="term" value="F:rRNA (cytosine-2'-O-)-methyltransferase activity"/>
    <property type="evidence" value="ECO:0007669"/>
    <property type="project" value="UniProtKB-UniRule"/>
</dbReference>
<comment type="caution">
    <text evidence="9">The sequence shown here is derived from an EMBL/GenBank/DDBJ whole genome shotgun (WGS) entry which is preliminary data.</text>
</comment>
<dbReference type="InterPro" id="IPR018063">
    <property type="entry name" value="SAM_MeTrfase_RsmI_CS"/>
</dbReference>
<gene>
    <name evidence="6" type="primary">rsmI</name>
    <name evidence="9" type="ORF">BVER_04955</name>
</gene>
<dbReference type="InterPro" id="IPR035996">
    <property type="entry name" value="4pyrrol_Methylase_sf"/>
</dbReference>
<dbReference type="EC" id="2.1.1.198" evidence="6"/>
<organism evidence="9 10">
    <name type="scientific">Candidatus Burkholderia verschuerenii</name>
    <dbReference type="NCBI Taxonomy" id="242163"/>
    <lineage>
        <taxon>Bacteria</taxon>
        <taxon>Pseudomonadati</taxon>
        <taxon>Pseudomonadota</taxon>
        <taxon>Betaproteobacteria</taxon>
        <taxon>Burkholderiales</taxon>
        <taxon>Burkholderiaceae</taxon>
        <taxon>Burkholderia</taxon>
    </lineage>
</organism>
<evidence type="ECO:0000313" key="9">
    <source>
        <dbReference type="EMBL" id="KND57165.1"/>
    </source>
</evidence>
<dbReference type="InterPro" id="IPR008189">
    <property type="entry name" value="rRNA_ssu_MeTfrase_I"/>
</dbReference>
<evidence type="ECO:0000256" key="5">
    <source>
        <dbReference type="ARBA" id="ARBA00022691"/>
    </source>
</evidence>
<feature type="domain" description="Tetrapyrrole methylase" evidence="7">
    <location>
        <begin position="31"/>
        <end position="229"/>
    </location>
</feature>
<evidence type="ECO:0000259" key="8">
    <source>
        <dbReference type="Pfam" id="PF23016"/>
    </source>
</evidence>
<keyword evidence="10" id="KW-1185">Reference proteome</keyword>
<reference evidence="10" key="1">
    <citation type="submission" date="2015-06" db="EMBL/GenBank/DDBJ databases">
        <title>Comparative genomics of Burkholderia leaf nodule symbionts.</title>
        <authorList>
            <person name="Carlier A."/>
            <person name="Eberl L."/>
            <person name="Pinto-Carbo M."/>
        </authorList>
    </citation>
    <scope>NUCLEOTIDE SEQUENCE [LARGE SCALE GENOMIC DNA]</scope>
    <source>
        <strain evidence="10">UZHbot4</strain>
    </source>
</reference>
<dbReference type="PANTHER" id="PTHR46111:SF1">
    <property type="entry name" value="RIBOSOMAL RNA SMALL SUBUNIT METHYLTRANSFERASE I"/>
    <property type="match status" value="1"/>
</dbReference>
<feature type="domain" description="RsmI HTH" evidence="8">
    <location>
        <begin position="257"/>
        <end position="300"/>
    </location>
</feature>
<comment type="subcellular location">
    <subcellularLocation>
        <location evidence="6">Cytoplasm</location>
    </subcellularLocation>
</comment>
<dbReference type="Gene3D" id="3.40.1010.10">
    <property type="entry name" value="Cobalt-precorrin-4 Transmethylase, Domain 1"/>
    <property type="match status" value="1"/>
</dbReference>
<evidence type="ECO:0000256" key="3">
    <source>
        <dbReference type="ARBA" id="ARBA00022603"/>
    </source>
</evidence>